<gene>
    <name evidence="1" type="ORF">ZEAMMB73_Zm00001d019156</name>
</gene>
<name>A0A1D6HVV6_MAIZE</name>
<organism evidence="1">
    <name type="scientific">Zea mays</name>
    <name type="common">Maize</name>
    <dbReference type="NCBI Taxonomy" id="4577"/>
    <lineage>
        <taxon>Eukaryota</taxon>
        <taxon>Viridiplantae</taxon>
        <taxon>Streptophyta</taxon>
        <taxon>Embryophyta</taxon>
        <taxon>Tracheophyta</taxon>
        <taxon>Spermatophyta</taxon>
        <taxon>Magnoliopsida</taxon>
        <taxon>Liliopsida</taxon>
        <taxon>Poales</taxon>
        <taxon>Poaceae</taxon>
        <taxon>PACMAD clade</taxon>
        <taxon>Panicoideae</taxon>
        <taxon>Andropogonodae</taxon>
        <taxon>Andropogoneae</taxon>
        <taxon>Tripsacinae</taxon>
        <taxon>Zea</taxon>
    </lineage>
</organism>
<proteinExistence type="predicted"/>
<reference evidence="1" key="1">
    <citation type="submission" date="2015-12" db="EMBL/GenBank/DDBJ databases">
        <title>Update maize B73 reference genome by single molecule sequencing technologies.</title>
        <authorList>
            <consortium name="Maize Genome Sequencing Project"/>
            <person name="Ware D."/>
        </authorList>
    </citation>
    <scope>NUCLEOTIDE SEQUENCE [LARGE SCALE GENOMIC DNA]</scope>
    <source>
        <tissue evidence="1">Seedling</tissue>
    </source>
</reference>
<evidence type="ECO:0000313" key="1">
    <source>
        <dbReference type="EMBL" id="ONM52365.1"/>
    </source>
</evidence>
<accession>A0A1D6HVV6</accession>
<dbReference type="AlphaFoldDB" id="A0A1D6HVV6"/>
<protein>
    <submittedName>
        <fullName evidence="1">Uncharacterized protein</fullName>
    </submittedName>
</protein>
<dbReference type="EMBL" id="CM007650">
    <property type="protein sequence ID" value="ONM52365.1"/>
    <property type="molecule type" value="Genomic_DNA"/>
</dbReference>
<dbReference type="InParanoid" id="A0A1D6HVV6"/>
<sequence length="94" mass="10423">MTAPKIGLVIVETPRVIKVCCLLRLLVGAYRVEELGFHILKLSLMEGLAIVETTRVIKVCCLLRLLVGAYRAEELGFHILKLSLMEGMGEEGKL</sequence>